<dbReference type="GO" id="GO:0005835">
    <property type="term" value="C:fatty acid synthase complex"/>
    <property type="evidence" value="ECO:0007669"/>
    <property type="project" value="EnsemblFungi"/>
</dbReference>
<dbReference type="SUPFAM" id="SSF51735">
    <property type="entry name" value="NAD(P)-binding Rossmann-fold domains"/>
    <property type="match status" value="1"/>
</dbReference>
<proteinExistence type="inferred from homology"/>
<evidence type="ECO:0000256" key="8">
    <source>
        <dbReference type="ARBA" id="ARBA00022842"/>
    </source>
</evidence>
<organism evidence="24 26">
    <name type="scientific">Schizosaccharomyces japonicus (strain yFS275 / FY16936)</name>
    <name type="common">Fission yeast</name>
    <dbReference type="NCBI Taxonomy" id="402676"/>
    <lineage>
        <taxon>Eukaryota</taxon>
        <taxon>Fungi</taxon>
        <taxon>Dikarya</taxon>
        <taxon>Ascomycota</taxon>
        <taxon>Taphrinomycotina</taxon>
        <taxon>Schizosaccharomycetes</taxon>
        <taxon>Schizosaccharomycetales</taxon>
        <taxon>Schizosaccharomycetaceae</taxon>
        <taxon>Schizosaccharomyces</taxon>
    </lineage>
</organism>
<evidence type="ECO:0000256" key="9">
    <source>
        <dbReference type="ARBA" id="ARBA00022857"/>
    </source>
</evidence>
<dbReference type="RefSeq" id="XP_002176039.1">
    <property type="nucleotide sequence ID" value="XM_002176003.2"/>
</dbReference>
<dbReference type="FunFam" id="3.40.50.720:FF:000168">
    <property type="entry name" value="Fatty acid synthase subunit alpha"/>
    <property type="match status" value="1"/>
</dbReference>
<feature type="binding site" evidence="20">
    <location>
        <position position="1827"/>
    </location>
    <ligand>
        <name>Mg(2+)</name>
        <dbReference type="ChEBI" id="CHEBI:18420"/>
    </ligand>
</feature>
<dbReference type="InterPro" id="IPR016039">
    <property type="entry name" value="Thiolase-like"/>
</dbReference>
<evidence type="ECO:0000256" key="20">
    <source>
        <dbReference type="PIRSR" id="PIRSR000454-3"/>
    </source>
</evidence>
<dbReference type="Gene3D" id="3.30.70.2490">
    <property type="match status" value="1"/>
</dbReference>
<dbReference type="FunFam" id="3.30.70.2490:FF:000001">
    <property type="entry name" value="Fatty acid synthase subunit alpha"/>
    <property type="match status" value="1"/>
</dbReference>
<dbReference type="InterPro" id="IPR002347">
    <property type="entry name" value="SDR_fam"/>
</dbReference>
<feature type="domain" description="Ketosynthase family 3 (KS3)" evidence="23">
    <location>
        <begin position="1076"/>
        <end position="1613"/>
    </location>
</feature>
<dbReference type="PANTHER" id="PTHR10982:SF21">
    <property type="entry name" value="FATTY ACID SYNTHASE SUBUNIT BETA"/>
    <property type="match status" value="1"/>
</dbReference>
<dbReference type="Gene3D" id="6.10.250.1940">
    <property type="match status" value="1"/>
</dbReference>
<dbReference type="InterPro" id="IPR009081">
    <property type="entry name" value="PP-bd_ACP"/>
</dbReference>
<dbReference type="Pfam" id="PF18314">
    <property type="entry name" value="FAS_I_H"/>
    <property type="match status" value="1"/>
</dbReference>
<evidence type="ECO:0000256" key="7">
    <source>
        <dbReference type="ARBA" id="ARBA00022832"/>
    </source>
</evidence>
<dbReference type="CDD" id="cd08950">
    <property type="entry name" value="KR_fFAS_SDR_c_like"/>
    <property type="match status" value="1"/>
</dbReference>
<dbReference type="EC" id="1.1.1.100" evidence="18"/>
<dbReference type="HOGENOM" id="CLU_000114_0_0_1"/>
<evidence type="ECO:0000256" key="13">
    <source>
        <dbReference type="ARBA" id="ARBA00023160"/>
    </source>
</evidence>
<keyword evidence="13" id="KW-0275">Fatty acid biosynthesis</keyword>
<dbReference type="GO" id="GO:0101026">
    <property type="term" value="P:mitotic nuclear membrane biogenesis"/>
    <property type="evidence" value="ECO:0007669"/>
    <property type="project" value="EnsemblFungi"/>
</dbReference>
<dbReference type="GO" id="GO:0004316">
    <property type="term" value="F:3-oxoacyl-[acyl-carrier-protein] reductase (NADPH) activity"/>
    <property type="evidence" value="ECO:0007669"/>
    <property type="project" value="UniProtKB-EC"/>
</dbReference>
<keyword evidence="10" id="KW-0560">Oxidoreductase</keyword>
<dbReference type="SUPFAM" id="SSF53901">
    <property type="entry name" value="Thiolase-like"/>
    <property type="match status" value="2"/>
</dbReference>
<dbReference type="InterPro" id="IPR002582">
    <property type="entry name" value="ACPS"/>
</dbReference>
<dbReference type="InterPro" id="IPR036291">
    <property type="entry name" value="NAD(P)-bd_dom_sf"/>
</dbReference>
<dbReference type="Gene3D" id="6.10.140.1390">
    <property type="match status" value="1"/>
</dbReference>
<dbReference type="EC" id="2.3.1.41" evidence="18"/>
<keyword evidence="12" id="KW-0443">Lipid metabolism</keyword>
<dbReference type="InterPro" id="IPR018201">
    <property type="entry name" value="Ketoacyl_synth_AS"/>
</dbReference>
<keyword evidence="5 18" id="KW-0808">Transferase</keyword>
<dbReference type="PROSITE" id="PS52004">
    <property type="entry name" value="KS3_2"/>
    <property type="match status" value="1"/>
</dbReference>
<dbReference type="OrthoDB" id="4251012at2759"/>
<comment type="catalytic activity">
    <reaction evidence="16 18">
        <text>a (3R)-hydroxyacyl-[ACP] + NADP(+) = a 3-oxoacyl-[ACP] + NADPH + H(+)</text>
        <dbReference type="Rhea" id="RHEA:17397"/>
        <dbReference type="Rhea" id="RHEA-COMP:9916"/>
        <dbReference type="Rhea" id="RHEA-COMP:9945"/>
        <dbReference type="ChEBI" id="CHEBI:15378"/>
        <dbReference type="ChEBI" id="CHEBI:57783"/>
        <dbReference type="ChEBI" id="CHEBI:58349"/>
        <dbReference type="ChEBI" id="CHEBI:78776"/>
        <dbReference type="ChEBI" id="CHEBI:78827"/>
        <dbReference type="EC" id="1.1.1.100"/>
    </reaction>
</comment>
<dbReference type="Gene3D" id="6.10.140.1410">
    <property type="match status" value="1"/>
</dbReference>
<dbReference type="InterPro" id="IPR037143">
    <property type="entry name" value="4-PPantetheinyl_Trfase_dom_sf"/>
</dbReference>
<dbReference type="Gene3D" id="3.40.47.10">
    <property type="match status" value="1"/>
</dbReference>
<dbReference type="InterPro" id="IPR050830">
    <property type="entry name" value="Fungal_FAS"/>
</dbReference>
<dbReference type="GO" id="GO:0004312">
    <property type="term" value="F:fatty acid synthase activity"/>
    <property type="evidence" value="ECO:0007669"/>
    <property type="project" value="EnsemblFungi"/>
</dbReference>
<dbReference type="Pfam" id="PF00109">
    <property type="entry name" value="ketoacyl-synt"/>
    <property type="match status" value="1"/>
</dbReference>
<evidence type="ECO:0000256" key="17">
    <source>
        <dbReference type="ARBA" id="ARBA00049541"/>
    </source>
</evidence>
<dbReference type="Pfam" id="PF02801">
    <property type="entry name" value="Ketoacyl-synt_C"/>
    <property type="match status" value="1"/>
</dbReference>
<evidence type="ECO:0000313" key="26">
    <source>
        <dbReference type="Proteomes" id="UP000001744"/>
    </source>
</evidence>
<comment type="similarity">
    <text evidence="1 18">Belongs to the thiolase-like superfamily. Fungal fatty acid synthetase subunit alpha family.</text>
</comment>
<dbReference type="EC" id="2.3.1.86" evidence="18"/>
<feature type="modified residue" description="O-(pantetheine 4'-phosphoryl)serine" evidence="21">
    <location>
        <position position="179"/>
    </location>
</feature>
<evidence type="ECO:0000256" key="6">
    <source>
        <dbReference type="ARBA" id="ARBA00022723"/>
    </source>
</evidence>
<dbReference type="VEuPathDB" id="FungiDB:SJAG_04972"/>
<evidence type="ECO:0000313" key="25">
    <source>
        <dbReference type="JaponicusDB" id="SJAG_04972"/>
    </source>
</evidence>
<feature type="binding site" evidence="20">
    <location>
        <position position="1828"/>
    </location>
    <ligand>
        <name>Mg(2+)</name>
        <dbReference type="ChEBI" id="CHEBI:18420"/>
    </ligand>
</feature>
<dbReference type="Gene3D" id="3.40.50.720">
    <property type="entry name" value="NAD(P)-binding Rossmann-like Domain"/>
    <property type="match status" value="1"/>
</dbReference>
<keyword evidence="14" id="KW-0511">Multifunctional enzyme</keyword>
<dbReference type="PANTHER" id="PTHR10982">
    <property type="entry name" value="MALONYL COA-ACYL CARRIER PROTEIN TRANSACYLASE"/>
    <property type="match status" value="1"/>
</dbReference>
<evidence type="ECO:0000256" key="15">
    <source>
        <dbReference type="ARBA" id="ARBA00048237"/>
    </source>
</evidence>
<dbReference type="Gene3D" id="6.10.250.1930">
    <property type="match status" value="1"/>
</dbReference>
<dbReference type="Pfam" id="PF01648">
    <property type="entry name" value="ACPS"/>
    <property type="match status" value="1"/>
</dbReference>
<gene>
    <name evidence="25" type="primary">fas2</name>
    <name evidence="24" type="ORF">SJAG_04972</name>
</gene>
<evidence type="ECO:0000313" key="24">
    <source>
        <dbReference type="EMBL" id="EEB09746.1"/>
    </source>
</evidence>
<evidence type="ECO:0000256" key="16">
    <source>
        <dbReference type="ARBA" id="ARBA00048508"/>
    </source>
</evidence>
<dbReference type="JaponicusDB" id="SJAG_04972">
    <property type="gene designation" value="fas2"/>
</dbReference>
<dbReference type="GO" id="GO:0004315">
    <property type="term" value="F:3-oxoacyl-[acyl-carrier-protein] synthase activity"/>
    <property type="evidence" value="ECO:0007669"/>
    <property type="project" value="UniProtKB-EC"/>
</dbReference>
<keyword evidence="8 20" id="KW-0460">Magnesium</keyword>
<dbReference type="SUPFAM" id="SSF52151">
    <property type="entry name" value="FabD/lysophospholipase-like"/>
    <property type="match status" value="1"/>
</dbReference>
<evidence type="ECO:0000256" key="18">
    <source>
        <dbReference type="PIRNR" id="PIRNR000454"/>
    </source>
</evidence>
<dbReference type="STRING" id="402676.B6K892"/>
<dbReference type="GO" id="GO:0004321">
    <property type="term" value="F:fatty-acyl-CoA synthase activity"/>
    <property type="evidence" value="ECO:0007669"/>
    <property type="project" value="UniProtKB-EC"/>
</dbReference>
<dbReference type="PROSITE" id="PS50075">
    <property type="entry name" value="CARRIER"/>
    <property type="match status" value="1"/>
</dbReference>
<dbReference type="FunFam" id="3.90.25.70:FF:000001">
    <property type="entry name" value="Fatty acid synthase subunit alpha"/>
    <property type="match status" value="1"/>
</dbReference>
<dbReference type="InterPro" id="IPR041550">
    <property type="entry name" value="FASI_helical"/>
</dbReference>
<evidence type="ECO:0000256" key="11">
    <source>
        <dbReference type="ARBA" id="ARBA00023027"/>
    </source>
</evidence>
<evidence type="ECO:0000256" key="5">
    <source>
        <dbReference type="ARBA" id="ARBA00022679"/>
    </source>
</evidence>
<feature type="binding site" evidence="20">
    <location>
        <position position="1727"/>
    </location>
    <ligand>
        <name>Mg(2+)</name>
        <dbReference type="ChEBI" id="CHEBI:18420"/>
    </ligand>
</feature>
<dbReference type="Pfam" id="PF18325">
    <property type="entry name" value="Fas_alpha_ACP"/>
    <property type="match status" value="1"/>
</dbReference>
<comment type="catalytic activity">
    <reaction evidence="15">
        <text>acetyl-CoA + n malonyl-CoA + 2n NADPH + 4n H(+) = a long-chain-acyl-CoA + n CoA + n CO2 + 2n NADP(+).</text>
        <dbReference type="EC" id="2.3.1.86"/>
    </reaction>
</comment>
<sequence length="1841" mass="201655">MRPEVEQELAHTLLLELLAYQFASPVRWIETQDVLLSPPYSSERLVEIGPSPTLAGMAQRTLKMKYENIDAALSMNREVLCYSRDKKNIYYNIENEEPQEVAPEPVAAAAPTPAAAAPAAPAAAPAPAASEPVAAAAELPDELPKAVDVLHILVAQKLKKTVDEVSPQKAIKDLVGGKSTLQNEILGDLQKEFGSTPEKPEETPLDELGATMQTSFSGQLGKQSSSLISRMISSKMPGGFSNSAVRAYLKNRFGLATGRTNSVLLLGLTMEPAARIGSEAEAKAWLDTVAQKYASRNGITLSAPAAASSSGGGQAAVIDEATFKKLTQSNTKLVTQQLELFANYLNKDLRAGDKAAVAERAVSDALRAQLDLWNNEHGEFYASGISPIFSPLKARVYDSEWNWARQDALKMFYDIIFGRLKLVDREIVSRCIAVMNRANPVLLEFMQYHIDHCPSDKGATYQLAKELGQQLIDNCKEAIEKPPVFKDVNYPTAPSTEIDERGNLNYEEVPRSGVRKLEQYVAEMARGGKVPPASKSKAKVQDDLARIYRIITSQNKMTRSSKLQVKQLYAQVLRNLNIRLPSGNDKTPAKETIPFLHLCRKSGEAWEFNKTLTAAYLDVLENGAKNGITFHGKCALVTGAGAGSIGVQIVKGLLAGGARVIVTTSRYSRKVTEFYQSLFTRYGSRGSSLIVVPFNQASKQDVEALVKYIFDEKDGLGWNLDYIVPFAAIPENGREIDNIDSRSELAHRIMLTNVMRLLGAVKVEKAARGFDTRPAQVILPLSPNHGTFGNDGMYSESKLALEALFNRWSSESWSNYLLICGAVIGWTRGTGLMAPNNIVAQGIEKYGVRTFSQAEMAFNILGLMSQKIVNICQTEPVYANLNGGLELLPSIKDLSTRLRTELIQTAEIRKAVAAEAAFDHNVLNGPGSDAIYHKTAIQPRANLKFEFPKAKPYEAYAHLSHLRGMVDLERVAVVTGFSEVGPWGNSRTRWDMECFGEFSLEGCVELAWIMGLIKNFNGTLKNGKPYSGWVDAKTGEPVDDKDVKSKYESYMIEHCGIRIVESDMFNDYHPEKKELLQEVVIDHDLEPFEASKDAAHEFKLKHGDKVEIFAIPDSTEWSVRFKRGTSLLVPKALRFDRFVAGQIPRGWDPKRYGIPEDIVSQVDPTTLYVLVSTVEALVSSGITDPYECYKYIHVSELGNAVGSGVGGMSALRGMYKDRWCDKPVQKDILQESFINSASAWINMLLLSSSGPIKTPVGACATAVESVDAAVEMISSGKAKICIAGGFDDFSEEGSYEFANMGATSNSIKETERGRTPAEMSRPATTTRDGFMEAQGAGVEIVMQAKLAIEMGVPIYGIIGYANTAMDKQGRSVPAPGKGVLTGARELQSKFPSPLLDIKYRARQLKLRRQQISDWAEQEYLYLDEELSAIKSQDPSVNIDDYRLERVAHIKKEIARQDKEALATFGNDFWRKDPSIAPIRGALAVWGLGVDDIGVASFHGTSTVANEKNECDVLDSQLKHLNRSKGNPILGVFQKYLTGHSKGGAGAWMLNGVLQILQTGYVPGNRNADNIDAYMERFDHVMFPSQGIQTDGVRAGSVTAFGFGQVGGQIIAIHPDYVLATLDKDTYEAYIAKTKIRYQASYRYTHDALVNNNLFRAKDHPPYTAEQEKIVYLNPEARAYLDEKTNTYKYASGKPKPKKQPASVSKTASMLDSMTKALAGSSQTVGVDVELIAAINVSNDTFLERNFTEAERSYCSSTPNPQASYAGRWSAKEAVFKSLGVKGQGAGASLKDIEIVASESGAPTVQLHGAAKEAADNAGVKNVSVSISHDDIQSVSVAIAEH</sequence>
<evidence type="ECO:0000259" key="22">
    <source>
        <dbReference type="PROSITE" id="PS50075"/>
    </source>
</evidence>
<dbReference type="GO" id="GO:1900535">
    <property type="term" value="P:palmitic acid biosynthetic process"/>
    <property type="evidence" value="ECO:0007669"/>
    <property type="project" value="EnsemblFungi"/>
</dbReference>
<accession>B6K892</accession>
<dbReference type="PIRSF" id="PIRSF000454">
    <property type="entry name" value="FAS_yeast_alpha"/>
    <property type="match status" value="1"/>
</dbReference>
<keyword evidence="2 18" id="KW-0596">Phosphopantetheine</keyword>
<dbReference type="InterPro" id="IPR020841">
    <property type="entry name" value="PKS_Beta-ketoAc_synthase_dom"/>
</dbReference>
<evidence type="ECO:0000259" key="23">
    <source>
        <dbReference type="PROSITE" id="PS52004"/>
    </source>
</evidence>
<evidence type="ECO:0000256" key="1">
    <source>
        <dbReference type="ARBA" id="ARBA00007485"/>
    </source>
</evidence>
<evidence type="ECO:0000256" key="4">
    <source>
        <dbReference type="ARBA" id="ARBA00022553"/>
    </source>
</evidence>
<evidence type="ECO:0000256" key="3">
    <source>
        <dbReference type="ARBA" id="ARBA00022516"/>
    </source>
</evidence>
<keyword evidence="3" id="KW-0444">Lipid biosynthesis</keyword>
<dbReference type="CDD" id="cd00828">
    <property type="entry name" value="elong_cond_enzymes"/>
    <property type="match status" value="1"/>
</dbReference>
<dbReference type="InterPro" id="IPR047224">
    <property type="entry name" value="FAS_alpha_su_C"/>
</dbReference>
<keyword evidence="7" id="KW-0276">Fatty acid metabolism</keyword>
<feature type="domain" description="Carrier" evidence="22">
    <location>
        <begin position="144"/>
        <end position="219"/>
    </location>
</feature>
<keyword evidence="26" id="KW-1185">Reference proteome</keyword>
<evidence type="ECO:0000256" key="12">
    <source>
        <dbReference type="ARBA" id="ARBA00023098"/>
    </source>
</evidence>
<dbReference type="Gene3D" id="3.90.470.20">
    <property type="entry name" value="4'-phosphopantetheinyl transferase domain"/>
    <property type="match status" value="1"/>
</dbReference>
<dbReference type="InterPro" id="IPR016035">
    <property type="entry name" value="Acyl_Trfase/lysoPLipase"/>
</dbReference>
<evidence type="ECO:0000256" key="21">
    <source>
        <dbReference type="PIRSR" id="PIRSR000454-4"/>
    </source>
</evidence>
<dbReference type="Proteomes" id="UP000001744">
    <property type="component" value="Unassembled WGS sequence"/>
</dbReference>
<evidence type="ECO:0000256" key="14">
    <source>
        <dbReference type="ARBA" id="ARBA00023268"/>
    </source>
</evidence>
<dbReference type="eggNOG" id="ENOG502QQJX">
    <property type="taxonomic scope" value="Eukaryota"/>
</dbReference>
<dbReference type="Gene3D" id="3.90.25.70">
    <property type="match status" value="1"/>
</dbReference>
<dbReference type="SUPFAM" id="SSF56214">
    <property type="entry name" value="4'-phosphopantetheinyl transferase"/>
    <property type="match status" value="1"/>
</dbReference>
<dbReference type="GeneID" id="7047450"/>
<name>B6K892_SCHJY</name>
<keyword evidence="9" id="KW-0521">NADP</keyword>
<dbReference type="InterPro" id="IPR040899">
    <property type="entry name" value="Fas_alpha_ACP"/>
</dbReference>
<dbReference type="Pfam" id="PF00106">
    <property type="entry name" value="adh_short"/>
    <property type="match status" value="1"/>
</dbReference>
<feature type="binding site" evidence="20">
    <location>
        <position position="1729"/>
    </location>
    <ligand>
        <name>Mg(2+)</name>
        <dbReference type="ChEBI" id="CHEBI:18420"/>
    </ligand>
</feature>
<dbReference type="GO" id="GO:0005829">
    <property type="term" value="C:cytosol"/>
    <property type="evidence" value="ECO:0000269"/>
    <property type="project" value="JaponicusDB"/>
</dbReference>
<dbReference type="HAMAP" id="MF_00101">
    <property type="entry name" value="AcpS"/>
    <property type="match status" value="1"/>
</dbReference>
<evidence type="ECO:0000256" key="2">
    <source>
        <dbReference type="ARBA" id="ARBA00022450"/>
    </source>
</evidence>
<keyword evidence="11" id="KW-0520">NAD</keyword>
<dbReference type="OMA" id="FPTLPDW"/>
<protein>
    <recommendedName>
        <fullName evidence="18">Fatty acid synthase subunit alpha</fullName>
        <ecNumber evidence="18">2.3.1.86</ecNumber>
    </recommendedName>
    <domain>
        <recommendedName>
            <fullName evidence="18">3-oxoacyl-[acyl-carrier-protein] reductase</fullName>
            <ecNumber evidence="18">1.1.1.100</ecNumber>
        </recommendedName>
    </domain>
    <domain>
        <recommendedName>
            <fullName evidence="18">3-oxoacyl-[acyl-carrier-protein] synthase</fullName>
            <ecNumber evidence="18">2.3.1.41</ecNumber>
        </recommendedName>
    </domain>
</protein>
<dbReference type="GO" id="GO:0000287">
    <property type="term" value="F:magnesium ion binding"/>
    <property type="evidence" value="ECO:0007669"/>
    <property type="project" value="InterPro"/>
</dbReference>
<dbReference type="InterPro" id="IPR004568">
    <property type="entry name" value="Ppantetheine-prot_Trfase_dom"/>
</dbReference>
<dbReference type="EMBL" id="KE651167">
    <property type="protein sequence ID" value="EEB09746.1"/>
    <property type="molecule type" value="Genomic_DNA"/>
</dbReference>
<feature type="binding site" evidence="20">
    <location>
        <position position="1728"/>
    </location>
    <ligand>
        <name>Mg(2+)</name>
        <dbReference type="ChEBI" id="CHEBI:18420"/>
    </ligand>
</feature>
<dbReference type="PROSITE" id="PS00606">
    <property type="entry name" value="KS3_1"/>
    <property type="match status" value="1"/>
</dbReference>
<dbReference type="InterPro" id="IPR008278">
    <property type="entry name" value="4-PPantetheinyl_Trfase_dom"/>
</dbReference>
<reference evidence="24 26" key="1">
    <citation type="journal article" date="2011" name="Science">
        <title>Comparative functional genomics of the fission yeasts.</title>
        <authorList>
            <person name="Rhind N."/>
            <person name="Chen Z."/>
            <person name="Yassour M."/>
            <person name="Thompson D.A."/>
            <person name="Haas B.J."/>
            <person name="Habib N."/>
            <person name="Wapinski I."/>
            <person name="Roy S."/>
            <person name="Lin M.F."/>
            <person name="Heiman D.I."/>
            <person name="Young S.K."/>
            <person name="Furuya K."/>
            <person name="Guo Y."/>
            <person name="Pidoux A."/>
            <person name="Chen H.M."/>
            <person name="Robbertse B."/>
            <person name="Goldberg J.M."/>
            <person name="Aoki K."/>
            <person name="Bayne E.H."/>
            <person name="Berlin A.M."/>
            <person name="Desjardins C.A."/>
            <person name="Dobbs E."/>
            <person name="Dukaj L."/>
            <person name="Fan L."/>
            <person name="FitzGerald M.G."/>
            <person name="French C."/>
            <person name="Gujja S."/>
            <person name="Hansen K."/>
            <person name="Keifenheim D."/>
            <person name="Levin J.Z."/>
            <person name="Mosher R.A."/>
            <person name="Mueller C.A."/>
            <person name="Pfiffner J."/>
            <person name="Priest M."/>
            <person name="Russ C."/>
            <person name="Smialowska A."/>
            <person name="Swoboda P."/>
            <person name="Sykes S.M."/>
            <person name="Vaughn M."/>
            <person name="Vengrova S."/>
            <person name="Yoder R."/>
            <person name="Zeng Q."/>
            <person name="Allshire R."/>
            <person name="Baulcombe D."/>
            <person name="Birren B.W."/>
            <person name="Brown W."/>
            <person name="Ekwall K."/>
            <person name="Kellis M."/>
            <person name="Leatherwood J."/>
            <person name="Levin H."/>
            <person name="Margalit H."/>
            <person name="Martienssen R."/>
            <person name="Nieduszynski C.A."/>
            <person name="Spatafora J.W."/>
            <person name="Friedman N."/>
            <person name="Dalgaard J.Z."/>
            <person name="Baumann P."/>
            <person name="Niki H."/>
            <person name="Regev A."/>
            <person name="Nusbaum C."/>
        </authorList>
    </citation>
    <scope>NUCLEOTIDE SEQUENCE [LARGE SCALE GENOMIC DNA]</scope>
    <source>
        <strain evidence="26">yFS275 / FY16936</strain>
    </source>
</reference>
<keyword evidence="4" id="KW-0597">Phosphoprotein</keyword>
<comment type="catalytic activity">
    <reaction evidence="17 18">
        <text>a fatty acyl-[ACP] + malonyl-[ACP] + H(+) = a 3-oxoacyl-[ACP] + holo-[ACP] + CO2</text>
        <dbReference type="Rhea" id="RHEA:22836"/>
        <dbReference type="Rhea" id="RHEA-COMP:9623"/>
        <dbReference type="Rhea" id="RHEA-COMP:9685"/>
        <dbReference type="Rhea" id="RHEA-COMP:9916"/>
        <dbReference type="Rhea" id="RHEA-COMP:14125"/>
        <dbReference type="ChEBI" id="CHEBI:15378"/>
        <dbReference type="ChEBI" id="CHEBI:16526"/>
        <dbReference type="ChEBI" id="CHEBI:64479"/>
        <dbReference type="ChEBI" id="CHEBI:78449"/>
        <dbReference type="ChEBI" id="CHEBI:78776"/>
        <dbReference type="ChEBI" id="CHEBI:138651"/>
        <dbReference type="EC" id="2.3.1.41"/>
    </reaction>
</comment>
<dbReference type="InterPro" id="IPR014030">
    <property type="entry name" value="Ketoacyl_synth_N"/>
</dbReference>
<feature type="active site" description="For beta-ketoacyl synthase activity" evidence="19">
    <location>
        <position position="1259"/>
    </location>
</feature>
<evidence type="ECO:0000256" key="10">
    <source>
        <dbReference type="ARBA" id="ARBA00023002"/>
    </source>
</evidence>
<dbReference type="InterPro" id="IPR026025">
    <property type="entry name" value="FAS_alpha_yeast"/>
</dbReference>
<dbReference type="InterPro" id="IPR014031">
    <property type="entry name" value="Ketoacyl_synth_C"/>
</dbReference>
<evidence type="ECO:0000256" key="19">
    <source>
        <dbReference type="PIRSR" id="PIRSR000454-1"/>
    </source>
</evidence>
<dbReference type="NCBIfam" id="TIGR00556">
    <property type="entry name" value="pantethn_trn"/>
    <property type="match status" value="1"/>
</dbReference>
<dbReference type="GO" id="GO:0008897">
    <property type="term" value="F:holo-[acyl-carrier-protein] synthase activity"/>
    <property type="evidence" value="ECO:0007669"/>
    <property type="project" value="EnsemblFungi"/>
</dbReference>
<dbReference type="FunFam" id="3.90.470.20:FF:000005">
    <property type="entry name" value="Fatty acid synthase alpha subunit FasA"/>
    <property type="match status" value="1"/>
</dbReference>
<keyword evidence="6 20" id="KW-0479">Metal-binding</keyword>